<dbReference type="NCBIfam" id="TIGR04056">
    <property type="entry name" value="OMP_RagA_SusC"/>
    <property type="match status" value="1"/>
</dbReference>
<keyword evidence="2 7" id="KW-0813">Transport</keyword>
<sequence length="1126" mass="124762">MQNYFSIQLLRVVKSSLWLTSNKIPRTMRLFILFLICSMSFVHATDVFAQKVEISIDIHNQTVEKVLKEIEKQSGFGFFFNNKHVNLKRMVSVSVDKSDIFKVLDEIFEGTNVKYSVLDKKIILSTEMTSKQQQTVRVSGRVTDVNGEPVIGASVVEKGTTNGIITNLEGEFSLSVSSEKAVIEISYIGYQTQELKVVSGKPLSVTMKEDTRALEEVVVVGYGSQKKVNVIGSIAAVDSKKLESRTAPSVSNMLTGQLSGVTITQSSGNPGQDQGTIRVRGVGSFGATPDPLVLVDGLPGSLNDLNPADIESISILKDASSAAIYGSRAANGVVLVKTKGGQKGKVTVSYNGYVGFNQATELPEMCDSWEYAELYNKAMGKEVYTAEEIQKYKDGSDPYNYPNEHYLDKLLGNKGLQTGHELTVNGGNDKTQYMVSFGYVKQNGLMKHNHYDRYNGRVNLTTELAKNLTLTTRLGGVVSKRSEPSTPGGMDSAGFKAFSSNALRFPGLWATKLEDGSYGLGPKVLGTPLAWLDSGSFYDENFDKFRSNVELAFTPVKGLTLKAIGGYNYTGQQIRHYRSAMEITGGKKLGPSSLSDTMYKTVYKTFQALADYNVKFSKNDLSVLVGYTWEDESQRTVGGSRLNFPSDEVPYLNAGGADGQTNSGGGYDWAIMSVFGRLTYNYDQRYLFETTMRYDGSSRFPTDNKFGFFPSVAAGWRLSEEQFFKEAESLSFIDNLKLKASYGILGNNNIGNYPYQSTYALGKAMNYVFGGVYTQGAAVTTYVDPTLKWEKTRTTDVGIETAFWKNKLTFNAAYFYRKTTDILYKPSASYSSIFGLALSQVNTGSLENKGWEFEIGHQNKVGEFSYHVNGNFSIIKNKVISLGVGDVEQKSGMIGNGSNLFLGYPMNMFYGYKTDGVFLTDEEVKEWHDQSKIAPNSKAGDLRYVDISGDGKVDEADKAYLGSKIPQYTFGLGLGAEYKGFDFNILLQGVAKVKGQLTNYAGYAFFQEGNIQKWQAEETWTNNQSNRYPKYPRLEVMSNAGSNNTLGSDFWILDASYLKVRNIQLGYTLPKHITQKFGSSNLRFYISLDNPFSISGYRKGWDPEINTDGSYYPILSTYTFGLTLKF</sequence>
<evidence type="ECO:0000256" key="3">
    <source>
        <dbReference type="ARBA" id="ARBA00022452"/>
    </source>
</evidence>
<evidence type="ECO:0000313" key="11">
    <source>
        <dbReference type="EMBL" id="MCZ2686716.1"/>
    </source>
</evidence>
<protein>
    <submittedName>
        <fullName evidence="9 13">Membrane protein</fullName>
    </submittedName>
    <submittedName>
        <fullName evidence="10">TonB-dependent receptor</fullName>
    </submittedName>
</protein>
<dbReference type="EMBL" id="CP054003">
    <property type="protein sequence ID" value="QKH84814.1"/>
    <property type="molecule type" value="Genomic_DNA"/>
</dbReference>
<keyword evidence="5 7" id="KW-0472">Membrane</keyword>
<dbReference type="InterPro" id="IPR036942">
    <property type="entry name" value="Beta-barrel_TonB_sf"/>
</dbReference>
<accession>A0A081U9D6</accession>
<evidence type="ECO:0000313" key="12">
    <source>
        <dbReference type="EMBL" id="QKH84814.1"/>
    </source>
</evidence>
<dbReference type="InterPro" id="IPR008969">
    <property type="entry name" value="CarboxyPept-like_regulatory"/>
</dbReference>
<evidence type="ECO:0000313" key="19">
    <source>
        <dbReference type="Proteomes" id="UP000501467"/>
    </source>
</evidence>
<reference evidence="12 19" key="4">
    <citation type="submission" date="2020-05" db="EMBL/GenBank/DDBJ databases">
        <title>FDA dAtabase for Regulatory Grade micrObial Sequences (FDA-ARGOS): Supporting development and validation of Infectious Disease Dx tests.</title>
        <authorList>
            <person name="Bojja K."/>
            <person name="Kessler A."/>
            <person name="Tallon L."/>
            <person name="Sadzewicz L."/>
            <person name="Zhao X."/>
            <person name="Vavikolanu K."/>
            <person name="Mehta A."/>
            <person name="Aluvathingal J."/>
            <person name="Nadendla S."/>
            <person name="Myers T."/>
            <person name="Yan Y."/>
            <person name="Sichtig H."/>
        </authorList>
    </citation>
    <scope>NUCLEOTIDE SEQUENCE [LARGE SCALE GENOMIC DNA]</scope>
    <source>
        <strain evidence="12 19">FDAARGOS_763</strain>
    </source>
</reference>
<dbReference type="AlphaFoldDB" id="A0A081U9D6"/>
<dbReference type="EMBL" id="QRJE01000007">
    <property type="protein sequence ID" value="RHH14600.1"/>
    <property type="molecule type" value="Genomic_DNA"/>
</dbReference>
<dbReference type="Gene3D" id="2.60.40.1120">
    <property type="entry name" value="Carboxypeptidase-like, regulatory domain"/>
    <property type="match status" value="1"/>
</dbReference>
<name>A0A081U9D6_BACFG</name>
<dbReference type="EMBL" id="QRZH01000011">
    <property type="protein sequence ID" value="RGV52204.1"/>
    <property type="molecule type" value="Genomic_DNA"/>
</dbReference>
<evidence type="ECO:0000313" key="17">
    <source>
        <dbReference type="Proteomes" id="UP000284614"/>
    </source>
</evidence>
<dbReference type="Proteomes" id="UP000284614">
    <property type="component" value="Unassembled WGS sequence"/>
</dbReference>
<dbReference type="GeneID" id="99670592"/>
<dbReference type="EMBL" id="JAPTZU010000002">
    <property type="protein sequence ID" value="MCZ2686716.1"/>
    <property type="molecule type" value="Genomic_DNA"/>
</dbReference>
<organism evidence="13 18">
    <name type="scientific">Bacteroides fragilis</name>
    <dbReference type="NCBI Taxonomy" id="817"/>
    <lineage>
        <taxon>Bacteria</taxon>
        <taxon>Pseudomonadati</taxon>
        <taxon>Bacteroidota</taxon>
        <taxon>Bacteroidia</taxon>
        <taxon>Bacteroidales</taxon>
        <taxon>Bacteroidaceae</taxon>
        <taxon>Bacteroides</taxon>
    </lineage>
</organism>
<keyword evidence="10" id="KW-0675">Receptor</keyword>
<dbReference type="EMBL" id="JAPUAC010000010">
    <property type="protein sequence ID" value="MCZ2655182.1"/>
    <property type="molecule type" value="Genomic_DNA"/>
</dbReference>
<dbReference type="InterPro" id="IPR039426">
    <property type="entry name" value="TonB-dep_rcpt-like"/>
</dbReference>
<evidence type="ECO:0000256" key="7">
    <source>
        <dbReference type="PROSITE-ProRule" id="PRU01360"/>
    </source>
</evidence>
<dbReference type="SUPFAM" id="SSF49464">
    <property type="entry name" value="Carboxypeptidase regulatory domain-like"/>
    <property type="match status" value="1"/>
</dbReference>
<dbReference type="GO" id="GO:0009279">
    <property type="term" value="C:cell outer membrane"/>
    <property type="evidence" value="ECO:0007669"/>
    <property type="project" value="UniProtKB-SubCell"/>
</dbReference>
<evidence type="ECO:0000313" key="14">
    <source>
        <dbReference type="EMBL" id="RGY69066.1"/>
    </source>
</evidence>
<keyword evidence="4 7" id="KW-0812">Transmembrane</keyword>
<dbReference type="Gene3D" id="2.170.130.10">
    <property type="entry name" value="TonB-dependent receptor, plug domain"/>
    <property type="match status" value="1"/>
</dbReference>
<gene>
    <name evidence="15" type="ORF">DW228_05580</name>
    <name evidence="13" type="ORF">DWW08_13660</name>
    <name evidence="14" type="ORF">DXA27_09640</name>
    <name evidence="9" type="ORF">EE52_0218190</name>
    <name evidence="12" type="ORF">FOC69_10765</name>
    <name evidence="10" type="ORF">O1422_13505</name>
    <name evidence="11" type="ORF">O1433_04285</name>
</gene>
<comment type="similarity">
    <text evidence="7">Belongs to the TonB-dependent receptor family.</text>
</comment>
<dbReference type="Proteomes" id="UP001079672">
    <property type="component" value="Unassembled WGS sequence"/>
</dbReference>
<keyword evidence="3 7" id="KW-1134">Transmembrane beta strand</keyword>
<dbReference type="InterPro" id="IPR023996">
    <property type="entry name" value="TonB-dep_OMP_SusC/RagA"/>
</dbReference>
<dbReference type="Gene3D" id="2.40.170.20">
    <property type="entry name" value="TonB-dependent receptor, beta-barrel domain"/>
    <property type="match status" value="1"/>
</dbReference>
<reference evidence="9" key="2">
    <citation type="submission" date="2014-07" db="EMBL/GenBank/DDBJ databases">
        <title>Genetics and epidemiology of antimicrobial resistance in B. fragilis group.</title>
        <authorList>
            <person name="Sydenham T.V."/>
            <person name="Hasman H."/>
            <person name="Kemp M."/>
            <person name="Justesen U.S."/>
        </authorList>
    </citation>
    <scope>NUCLEOTIDE SEQUENCE [LARGE SCALE GENOMIC DNA]</scope>
    <source>
        <strain evidence="9">DCMOUH0018B</strain>
    </source>
</reference>
<evidence type="ECO:0000256" key="4">
    <source>
        <dbReference type="ARBA" id="ARBA00022692"/>
    </source>
</evidence>
<dbReference type="RefSeq" id="WP_005818675.1">
    <property type="nucleotide sequence ID" value="NZ_CAEUHN010000018.1"/>
</dbReference>
<dbReference type="Proteomes" id="UP000501467">
    <property type="component" value="Chromosome"/>
</dbReference>
<dbReference type="EMBL" id="QSDG01000007">
    <property type="protein sequence ID" value="RGY69066.1"/>
    <property type="molecule type" value="Genomic_DNA"/>
</dbReference>
<dbReference type="FunFam" id="2.170.130.10:FF:000003">
    <property type="entry name" value="SusC/RagA family TonB-linked outer membrane protein"/>
    <property type="match status" value="1"/>
</dbReference>
<dbReference type="Pfam" id="PF13715">
    <property type="entry name" value="CarbopepD_reg_2"/>
    <property type="match status" value="1"/>
</dbReference>
<reference evidence="9" key="1">
    <citation type="book" date="2014" name="THE 24TH EUROPEAN CONGRESS OF CLINICAL MICROBIOLOGY AND INFECTIOUS DISEASES" publisher="ECCMID 2014" city="Barcelona, Spain">
        <title>Identification of resistance genes in three multidrug-resistant Bacteroides fragilis isolates by whole genome sequencing.</title>
        <editorList>
            <person name="Unknown"/>
            <person name="A."/>
        </editorList>
        <authorList>
            <person name="Sydenham T.V."/>
            <person name="Hasman H."/>
            <person name="Wang M."/>
            <person name="Soki J."/>
            <person name="Nagy E."/>
            <person name="Justesen U.S."/>
        </authorList>
    </citation>
    <scope>NUCLEOTIDE SEQUENCE</scope>
    <source>
        <strain evidence="9">DCMOUH0018B</strain>
    </source>
</reference>
<evidence type="ECO:0000256" key="1">
    <source>
        <dbReference type="ARBA" id="ARBA00004571"/>
    </source>
</evidence>
<evidence type="ECO:0000313" key="16">
    <source>
        <dbReference type="Proteomes" id="UP000266644"/>
    </source>
</evidence>
<dbReference type="Proteomes" id="UP000266644">
    <property type="component" value="Unassembled WGS sequence"/>
</dbReference>
<dbReference type="PATRIC" id="fig|817.53.peg.3752"/>
<dbReference type="SUPFAM" id="SSF56935">
    <property type="entry name" value="Porins"/>
    <property type="match status" value="1"/>
</dbReference>
<evidence type="ECO:0000313" key="18">
    <source>
        <dbReference type="Proteomes" id="UP000286270"/>
    </source>
</evidence>
<evidence type="ECO:0000313" key="9">
    <source>
        <dbReference type="EMBL" id="KFX73396.1"/>
    </source>
</evidence>
<feature type="domain" description="TonB-dependent receptor plug" evidence="8">
    <location>
        <begin position="227"/>
        <end position="333"/>
    </location>
</feature>
<evidence type="ECO:0000256" key="2">
    <source>
        <dbReference type="ARBA" id="ARBA00022448"/>
    </source>
</evidence>
<dbReference type="Pfam" id="PF07715">
    <property type="entry name" value="Plug"/>
    <property type="match status" value="1"/>
</dbReference>
<reference evidence="10" key="5">
    <citation type="submission" date="2022-12" db="EMBL/GenBank/DDBJ databases">
        <title>Development of a Multilocus Sequence Typing Scheme for Bacteroides fragilis Based on Whole Genome Sequencing Data and Clinical Application.</title>
        <authorList>
            <person name="Nielsen F.D."/>
            <person name="Justesen U.S."/>
        </authorList>
    </citation>
    <scope>NUCLEOTIDE SEQUENCE</scope>
    <source>
        <strain evidence="11">BF_AM_ODE_DK_2015_4</strain>
        <strain evidence="10">BF_BC_ODE_DK_2015_2</strain>
    </source>
</reference>
<evidence type="ECO:0000256" key="5">
    <source>
        <dbReference type="ARBA" id="ARBA00023136"/>
    </source>
</evidence>
<comment type="subcellular location">
    <subcellularLocation>
        <location evidence="1 7">Cell outer membrane</location>
        <topology evidence="1 7">Multi-pass membrane protein</topology>
    </subcellularLocation>
</comment>
<dbReference type="EMBL" id="JMZZ02000220">
    <property type="protein sequence ID" value="KFX73396.1"/>
    <property type="molecule type" value="Genomic_DNA"/>
</dbReference>
<dbReference type="InterPro" id="IPR012910">
    <property type="entry name" value="Plug_dom"/>
</dbReference>
<dbReference type="NCBIfam" id="TIGR04057">
    <property type="entry name" value="SusC_RagA_signa"/>
    <property type="match status" value="1"/>
</dbReference>
<evidence type="ECO:0000313" key="10">
    <source>
        <dbReference type="EMBL" id="MCZ2655182.1"/>
    </source>
</evidence>
<dbReference type="InterPro" id="IPR037066">
    <property type="entry name" value="Plug_dom_sf"/>
</dbReference>
<dbReference type="InterPro" id="IPR023997">
    <property type="entry name" value="TonB-dep_OMP_SusC/RagA_CS"/>
</dbReference>
<evidence type="ECO:0000256" key="6">
    <source>
        <dbReference type="ARBA" id="ARBA00023237"/>
    </source>
</evidence>
<keyword evidence="6 7" id="KW-0998">Cell outer membrane</keyword>
<dbReference type="Proteomes" id="UP001075704">
    <property type="component" value="Unassembled WGS sequence"/>
</dbReference>
<evidence type="ECO:0000313" key="13">
    <source>
        <dbReference type="EMBL" id="RGV52204.1"/>
    </source>
</evidence>
<dbReference type="Proteomes" id="UP000286270">
    <property type="component" value="Unassembled WGS sequence"/>
</dbReference>
<evidence type="ECO:0000259" key="8">
    <source>
        <dbReference type="Pfam" id="PF07715"/>
    </source>
</evidence>
<evidence type="ECO:0000313" key="15">
    <source>
        <dbReference type="EMBL" id="RHH14600.1"/>
    </source>
</evidence>
<reference evidence="16 17" key="3">
    <citation type="submission" date="2018-08" db="EMBL/GenBank/DDBJ databases">
        <title>A genome reference for cultivated species of the human gut microbiota.</title>
        <authorList>
            <person name="Zou Y."/>
            <person name="Xue W."/>
            <person name="Luo G."/>
        </authorList>
    </citation>
    <scope>NUCLEOTIDE SEQUENCE [LARGE SCALE GENOMIC DNA]</scope>
    <source>
        <strain evidence="13 18">AF14-26</strain>
        <strain evidence="15 16">AM18-6</strain>
        <strain evidence="14 17">OF01-1</strain>
    </source>
</reference>
<proteinExistence type="inferred from homology"/>
<dbReference type="FunFam" id="2.60.40.1120:FF:000003">
    <property type="entry name" value="Outer membrane protein Omp121"/>
    <property type="match status" value="1"/>
</dbReference>
<dbReference type="PROSITE" id="PS52016">
    <property type="entry name" value="TONB_DEPENDENT_REC_3"/>
    <property type="match status" value="1"/>
</dbReference>